<dbReference type="Proteomes" id="UP001205843">
    <property type="component" value="Unassembled WGS sequence"/>
</dbReference>
<dbReference type="AlphaFoldDB" id="A0AAE3KC91"/>
<accession>A0AAE3KC91</accession>
<comment type="caution">
    <text evidence="2">The sequence shown here is derived from an EMBL/GenBank/DDBJ whole genome shotgun (WGS) entry which is preliminary data.</text>
</comment>
<gene>
    <name evidence="2" type="ORF">J2T57_002636</name>
</gene>
<proteinExistence type="predicted"/>
<name>A0AAE3KC91_9GAMM</name>
<dbReference type="SUPFAM" id="SSF55166">
    <property type="entry name" value="Hedgehog/DD-peptidase"/>
    <property type="match status" value="1"/>
</dbReference>
<keyword evidence="3" id="KW-1185">Reference proteome</keyword>
<dbReference type="RefSeq" id="WP_253478981.1">
    <property type="nucleotide sequence ID" value="NZ_JALJXV010000006.1"/>
</dbReference>
<feature type="domain" description="Peptidase M15A C-terminal" evidence="1">
    <location>
        <begin position="21"/>
        <end position="117"/>
    </location>
</feature>
<dbReference type="EMBL" id="JALJXV010000006">
    <property type="protein sequence ID" value="MCP1675486.1"/>
    <property type="molecule type" value="Genomic_DNA"/>
</dbReference>
<evidence type="ECO:0000313" key="2">
    <source>
        <dbReference type="EMBL" id="MCP1675486.1"/>
    </source>
</evidence>
<dbReference type="InterPro" id="IPR009045">
    <property type="entry name" value="Zn_M74/Hedgehog-like"/>
</dbReference>
<dbReference type="Pfam" id="PF08291">
    <property type="entry name" value="Peptidase_M15_3"/>
    <property type="match status" value="1"/>
</dbReference>
<evidence type="ECO:0000259" key="1">
    <source>
        <dbReference type="Pfam" id="PF08291"/>
    </source>
</evidence>
<dbReference type="Gene3D" id="3.30.1380.10">
    <property type="match status" value="1"/>
</dbReference>
<sequence length="132" mass="14590">MIYGPDGQVLFSEDELKCKGSGLVALAPNFAQRLLLLRLQLDEPMIVNSCCRSAARNRAVGGHPRSLHVYDESHWETGGCCAIDIGTRDAAYRARLIRLALDTGWSVGLHAAFVHLDRRSDYTGMPQAVFPY</sequence>
<reference evidence="2" key="1">
    <citation type="submission" date="2022-03" db="EMBL/GenBank/DDBJ databases">
        <title>Genomic Encyclopedia of Type Strains, Phase III (KMG-III): the genomes of soil and plant-associated and newly described type strains.</title>
        <authorList>
            <person name="Whitman W."/>
        </authorList>
    </citation>
    <scope>NUCLEOTIDE SEQUENCE</scope>
    <source>
        <strain evidence="2">ANL 6-2</strain>
    </source>
</reference>
<protein>
    <recommendedName>
        <fullName evidence="1">Peptidase M15A C-terminal domain-containing protein</fullName>
    </recommendedName>
</protein>
<evidence type="ECO:0000313" key="3">
    <source>
        <dbReference type="Proteomes" id="UP001205843"/>
    </source>
</evidence>
<dbReference type="InterPro" id="IPR013230">
    <property type="entry name" value="Peptidase_M15A_C"/>
</dbReference>
<organism evidence="2 3">
    <name type="scientific">Natronocella acetinitrilica</name>
    <dbReference type="NCBI Taxonomy" id="414046"/>
    <lineage>
        <taxon>Bacteria</taxon>
        <taxon>Pseudomonadati</taxon>
        <taxon>Pseudomonadota</taxon>
        <taxon>Gammaproteobacteria</taxon>
        <taxon>Chromatiales</taxon>
        <taxon>Ectothiorhodospiraceae</taxon>
        <taxon>Natronocella</taxon>
    </lineage>
</organism>